<dbReference type="PANTHER" id="PTHR33219:SF14">
    <property type="entry name" value="PROTEIN COFACTOR ASSEMBLY OF COMPLEX C SUBUNIT B CCB3, CHLOROPLASTIC-RELATED"/>
    <property type="match status" value="1"/>
</dbReference>
<protein>
    <submittedName>
        <fullName evidence="3">YggT family protein</fullName>
    </submittedName>
</protein>
<evidence type="ECO:0000313" key="4">
    <source>
        <dbReference type="Proteomes" id="UP000585272"/>
    </source>
</evidence>
<organism evidence="3 4">
    <name type="scientific">Conexibacter arvalis</name>
    <dbReference type="NCBI Taxonomy" id="912552"/>
    <lineage>
        <taxon>Bacteria</taxon>
        <taxon>Bacillati</taxon>
        <taxon>Actinomycetota</taxon>
        <taxon>Thermoleophilia</taxon>
        <taxon>Solirubrobacterales</taxon>
        <taxon>Conexibacteraceae</taxon>
        <taxon>Conexibacter</taxon>
    </lineage>
</organism>
<evidence type="ECO:0000313" key="3">
    <source>
        <dbReference type="EMBL" id="MBB4663652.1"/>
    </source>
</evidence>
<accession>A0A840IFL8</accession>
<name>A0A840IFL8_9ACTN</name>
<keyword evidence="2" id="KW-0812">Transmembrane</keyword>
<comment type="caution">
    <text evidence="3">The sequence shown here is derived from an EMBL/GenBank/DDBJ whole genome shotgun (WGS) entry which is preliminary data.</text>
</comment>
<gene>
    <name evidence="3" type="ORF">BDZ31_003247</name>
</gene>
<evidence type="ECO:0000256" key="1">
    <source>
        <dbReference type="ARBA" id="ARBA00010894"/>
    </source>
</evidence>
<feature type="transmembrane region" description="Helical" evidence="2">
    <location>
        <begin position="82"/>
        <end position="103"/>
    </location>
</feature>
<evidence type="ECO:0000256" key="2">
    <source>
        <dbReference type="SAM" id="Phobius"/>
    </source>
</evidence>
<dbReference type="PANTHER" id="PTHR33219">
    <property type="entry name" value="YLMG HOMOLOG PROTEIN 2, CHLOROPLASTIC"/>
    <property type="match status" value="1"/>
</dbReference>
<sequence>MSAATLVLATVREDVADYVGAVFTVYLICIFAYVVLSILFAVGVRPSYSRWTSAIFDFLRQVVEPYLNLFRRFLPNLGPFDLSPMVATFVLIIVWQIVVGLIAG</sequence>
<dbReference type="Pfam" id="PF02325">
    <property type="entry name" value="CCB3_YggT"/>
    <property type="match status" value="1"/>
</dbReference>
<proteinExistence type="inferred from homology"/>
<feature type="transmembrane region" description="Helical" evidence="2">
    <location>
        <begin position="20"/>
        <end position="42"/>
    </location>
</feature>
<keyword evidence="2" id="KW-0472">Membrane</keyword>
<dbReference type="InterPro" id="IPR003425">
    <property type="entry name" value="CCB3/YggT"/>
</dbReference>
<reference evidence="3 4" key="1">
    <citation type="submission" date="2020-08" db="EMBL/GenBank/DDBJ databases">
        <title>Genomic Encyclopedia of Archaeal and Bacterial Type Strains, Phase II (KMG-II): from individual species to whole genera.</title>
        <authorList>
            <person name="Goeker M."/>
        </authorList>
    </citation>
    <scope>NUCLEOTIDE SEQUENCE [LARGE SCALE GENOMIC DNA]</scope>
    <source>
        <strain evidence="3 4">DSM 23288</strain>
    </source>
</reference>
<dbReference type="RefSeq" id="WP_183343366.1">
    <property type="nucleotide sequence ID" value="NZ_JACHNU010000004.1"/>
</dbReference>
<dbReference type="Proteomes" id="UP000585272">
    <property type="component" value="Unassembled WGS sequence"/>
</dbReference>
<dbReference type="EMBL" id="JACHNU010000004">
    <property type="protein sequence ID" value="MBB4663652.1"/>
    <property type="molecule type" value="Genomic_DNA"/>
</dbReference>
<comment type="similarity">
    <text evidence="1">Belongs to the YggT family.</text>
</comment>
<keyword evidence="2" id="KW-1133">Transmembrane helix</keyword>
<dbReference type="AlphaFoldDB" id="A0A840IFL8"/>
<dbReference type="GO" id="GO:0016020">
    <property type="term" value="C:membrane"/>
    <property type="evidence" value="ECO:0007669"/>
    <property type="project" value="InterPro"/>
</dbReference>
<keyword evidence="4" id="KW-1185">Reference proteome</keyword>